<protein>
    <submittedName>
        <fullName evidence="2">Uncharacterized protein</fullName>
    </submittedName>
</protein>
<feature type="region of interest" description="Disordered" evidence="1">
    <location>
        <begin position="58"/>
        <end position="149"/>
    </location>
</feature>
<feature type="compositionally biased region" description="Low complexity" evidence="1">
    <location>
        <begin position="68"/>
        <end position="90"/>
    </location>
</feature>
<comment type="caution">
    <text evidence="2">The sequence shown here is derived from an EMBL/GenBank/DDBJ whole genome shotgun (WGS) entry which is preliminary data.</text>
</comment>
<evidence type="ECO:0000313" key="2">
    <source>
        <dbReference type="EMBL" id="KXZ44320.1"/>
    </source>
</evidence>
<gene>
    <name evidence="2" type="ORF">GPECTOR_69g413</name>
</gene>
<reference evidence="3" key="1">
    <citation type="journal article" date="2016" name="Nat. Commun.">
        <title>The Gonium pectorale genome demonstrates co-option of cell cycle regulation during the evolution of multicellularity.</title>
        <authorList>
            <person name="Hanschen E.R."/>
            <person name="Marriage T.N."/>
            <person name="Ferris P.J."/>
            <person name="Hamaji T."/>
            <person name="Toyoda A."/>
            <person name="Fujiyama A."/>
            <person name="Neme R."/>
            <person name="Noguchi H."/>
            <person name="Minakuchi Y."/>
            <person name="Suzuki M."/>
            <person name="Kawai-Toyooka H."/>
            <person name="Smith D.R."/>
            <person name="Sparks H."/>
            <person name="Anderson J."/>
            <person name="Bakaric R."/>
            <person name="Luria V."/>
            <person name="Karger A."/>
            <person name="Kirschner M.W."/>
            <person name="Durand P.M."/>
            <person name="Michod R.E."/>
            <person name="Nozaki H."/>
            <person name="Olson B.J."/>
        </authorList>
    </citation>
    <scope>NUCLEOTIDE SEQUENCE [LARGE SCALE GENOMIC DNA]</scope>
    <source>
        <strain evidence="3">NIES-2863</strain>
    </source>
</reference>
<evidence type="ECO:0000313" key="3">
    <source>
        <dbReference type="Proteomes" id="UP000075714"/>
    </source>
</evidence>
<organism evidence="2 3">
    <name type="scientific">Gonium pectorale</name>
    <name type="common">Green alga</name>
    <dbReference type="NCBI Taxonomy" id="33097"/>
    <lineage>
        <taxon>Eukaryota</taxon>
        <taxon>Viridiplantae</taxon>
        <taxon>Chlorophyta</taxon>
        <taxon>core chlorophytes</taxon>
        <taxon>Chlorophyceae</taxon>
        <taxon>CS clade</taxon>
        <taxon>Chlamydomonadales</taxon>
        <taxon>Volvocaceae</taxon>
        <taxon>Gonium</taxon>
    </lineage>
</organism>
<dbReference type="AlphaFoldDB" id="A0A150G4T8"/>
<feature type="compositionally biased region" description="Basic residues" evidence="1">
    <location>
        <begin position="139"/>
        <end position="149"/>
    </location>
</feature>
<feature type="compositionally biased region" description="Basic and acidic residues" evidence="1">
    <location>
        <begin position="107"/>
        <end position="130"/>
    </location>
</feature>
<name>A0A150G4T8_GONPE</name>
<dbReference type="OrthoDB" id="547648at2759"/>
<keyword evidence="3" id="KW-1185">Reference proteome</keyword>
<accession>A0A150G4T8</accession>
<evidence type="ECO:0000256" key="1">
    <source>
        <dbReference type="SAM" id="MobiDB-lite"/>
    </source>
</evidence>
<proteinExistence type="predicted"/>
<dbReference type="Proteomes" id="UP000075714">
    <property type="component" value="Unassembled WGS sequence"/>
</dbReference>
<sequence length="149" mass="15662">MSNHTFCRAKPLQRQSCSAAKALAIVQDLLANGTSSLADDVRANLYKVEGDLQVLQGFPEGVPPRTGAASPAATAAKAAAAAPANGVKGQADGKDKASKKDKKRKERKEAGAKPADGHEGKVLGKRKAEEEGTEDGTEKRKKKKQKAKE</sequence>
<dbReference type="EMBL" id="LSYV01000070">
    <property type="protein sequence ID" value="KXZ44320.1"/>
    <property type="molecule type" value="Genomic_DNA"/>
</dbReference>